<name>A0ABS5JRQ3_9BACT</name>
<reference evidence="1 2" key="1">
    <citation type="journal article" date="2015" name="Int. J. Syst. Evol. Microbiol.">
        <title>Carboxylicivirga linearis sp. nov., isolated from a sea cucumber culture pond.</title>
        <authorList>
            <person name="Wang F.Q."/>
            <person name="Zhou Y.X."/>
            <person name="Lin X.Z."/>
            <person name="Chen G.J."/>
            <person name="Du Z.J."/>
        </authorList>
    </citation>
    <scope>NUCLEOTIDE SEQUENCE [LARGE SCALE GENOMIC DNA]</scope>
    <source>
        <strain evidence="1 2">FB218</strain>
    </source>
</reference>
<dbReference type="RefSeq" id="WP_212214105.1">
    <property type="nucleotide sequence ID" value="NZ_JAGUCO010000002.1"/>
</dbReference>
<organism evidence="1 2">
    <name type="scientific">Carboxylicivirga linearis</name>
    <dbReference type="NCBI Taxonomy" id="1628157"/>
    <lineage>
        <taxon>Bacteria</taxon>
        <taxon>Pseudomonadati</taxon>
        <taxon>Bacteroidota</taxon>
        <taxon>Bacteroidia</taxon>
        <taxon>Marinilabiliales</taxon>
        <taxon>Marinilabiliaceae</taxon>
        <taxon>Carboxylicivirga</taxon>
    </lineage>
</organism>
<evidence type="ECO:0000313" key="2">
    <source>
        <dbReference type="Proteomes" id="UP000708576"/>
    </source>
</evidence>
<comment type="caution">
    <text evidence="1">The sequence shown here is derived from an EMBL/GenBank/DDBJ whole genome shotgun (WGS) entry which is preliminary data.</text>
</comment>
<evidence type="ECO:0000313" key="1">
    <source>
        <dbReference type="EMBL" id="MBS2097552.1"/>
    </source>
</evidence>
<protein>
    <submittedName>
        <fullName evidence="1">Uncharacterized protein</fullName>
    </submittedName>
</protein>
<proteinExistence type="predicted"/>
<gene>
    <name evidence="1" type="ORF">KEM10_04625</name>
</gene>
<accession>A0ABS5JRQ3</accession>
<sequence>MDTDTQNAVDHIRENIQSLDPYADIYVLPLSGYGYNRETEIYILTPKEIDYAVEQQYVNARYEAEKFSGQSFKMYLFNKSDWHQNHIETPIYEKVHNEGIML</sequence>
<dbReference type="EMBL" id="JAGUCO010000002">
    <property type="protein sequence ID" value="MBS2097552.1"/>
    <property type="molecule type" value="Genomic_DNA"/>
</dbReference>
<dbReference type="Proteomes" id="UP000708576">
    <property type="component" value="Unassembled WGS sequence"/>
</dbReference>
<keyword evidence="2" id="KW-1185">Reference proteome</keyword>